<keyword evidence="2" id="KW-0808">Transferase</keyword>
<proteinExistence type="predicted"/>
<dbReference type="Pfam" id="PF00583">
    <property type="entry name" value="Acetyltransf_1"/>
    <property type="match status" value="1"/>
</dbReference>
<dbReference type="InterPro" id="IPR052523">
    <property type="entry name" value="Trichothecene_AcTrans"/>
</dbReference>
<name>A0ABU4PRB7_9SPHN</name>
<dbReference type="CDD" id="cd04301">
    <property type="entry name" value="NAT_SF"/>
    <property type="match status" value="1"/>
</dbReference>
<dbReference type="Proteomes" id="UP001279660">
    <property type="component" value="Unassembled WGS sequence"/>
</dbReference>
<reference evidence="2 3" key="1">
    <citation type="submission" date="2023-11" db="EMBL/GenBank/DDBJ databases">
        <title>MicrobeMod: A computational toolkit for identifying prokaryotic methylation and restriction-modification with nanopore sequencing.</title>
        <authorList>
            <person name="Crits-Christoph A."/>
            <person name="Kang S.C."/>
            <person name="Lee H."/>
            <person name="Ostrov N."/>
        </authorList>
    </citation>
    <scope>NUCLEOTIDE SEQUENCE [LARGE SCALE GENOMIC DNA]</scope>
    <source>
        <strain evidence="2 3">ATCC 14820</strain>
    </source>
</reference>
<keyword evidence="3" id="KW-1185">Reference proteome</keyword>
<gene>
    <name evidence="2" type="ORF">SIL82_09565</name>
</gene>
<feature type="domain" description="N-acetyltransferase" evidence="1">
    <location>
        <begin position="121"/>
        <end position="200"/>
    </location>
</feature>
<keyword evidence="2" id="KW-0012">Acyltransferase</keyword>
<dbReference type="RefSeq" id="WP_010403208.1">
    <property type="nucleotide sequence ID" value="NZ_JAWXXV010000001.1"/>
</dbReference>
<accession>A0ABU4PRB7</accession>
<protein>
    <submittedName>
        <fullName evidence="2">GNAT family N-acetyltransferase</fullName>
        <ecNumber evidence="2">2.3.1.-</ecNumber>
    </submittedName>
</protein>
<organism evidence="2 3">
    <name type="scientific">Sphingomonas echinoides</name>
    <dbReference type="NCBI Taxonomy" id="59803"/>
    <lineage>
        <taxon>Bacteria</taxon>
        <taxon>Pseudomonadati</taxon>
        <taxon>Pseudomonadota</taxon>
        <taxon>Alphaproteobacteria</taxon>
        <taxon>Sphingomonadales</taxon>
        <taxon>Sphingomonadaceae</taxon>
        <taxon>Sphingomonas</taxon>
    </lineage>
</organism>
<dbReference type="PANTHER" id="PTHR42791:SF1">
    <property type="entry name" value="N-ACETYLTRANSFERASE DOMAIN-CONTAINING PROTEIN"/>
    <property type="match status" value="1"/>
</dbReference>
<dbReference type="GO" id="GO:0016746">
    <property type="term" value="F:acyltransferase activity"/>
    <property type="evidence" value="ECO:0007669"/>
    <property type="project" value="UniProtKB-KW"/>
</dbReference>
<evidence type="ECO:0000313" key="2">
    <source>
        <dbReference type="EMBL" id="MDX5984510.1"/>
    </source>
</evidence>
<dbReference type="PANTHER" id="PTHR42791">
    <property type="entry name" value="GNAT FAMILY ACETYLTRANSFERASE"/>
    <property type="match status" value="1"/>
</dbReference>
<evidence type="ECO:0000259" key="1">
    <source>
        <dbReference type="PROSITE" id="PS51186"/>
    </source>
</evidence>
<comment type="caution">
    <text evidence="2">The sequence shown here is derived from an EMBL/GenBank/DDBJ whole genome shotgun (WGS) entry which is preliminary data.</text>
</comment>
<dbReference type="InterPro" id="IPR000182">
    <property type="entry name" value="GNAT_dom"/>
</dbReference>
<dbReference type="SUPFAM" id="SSF55729">
    <property type="entry name" value="Acyl-CoA N-acyltransferases (Nat)"/>
    <property type="match status" value="1"/>
</dbReference>
<evidence type="ECO:0000313" key="3">
    <source>
        <dbReference type="Proteomes" id="UP001279660"/>
    </source>
</evidence>
<dbReference type="Gene3D" id="3.40.630.30">
    <property type="match status" value="1"/>
</dbReference>
<dbReference type="PROSITE" id="PS51186">
    <property type="entry name" value="GNAT"/>
    <property type="match status" value="1"/>
</dbReference>
<dbReference type="EMBL" id="JAWXXV010000001">
    <property type="protein sequence ID" value="MDX5984510.1"/>
    <property type="molecule type" value="Genomic_DNA"/>
</dbReference>
<sequence>MTPAPLSTPIGVADDADRGRIAAMLARAFADDPAMAYIVPDPVERALRLPRLFALLFEADARAGLRLVAEGCTATTLWRAPGLGKTSLLDMVMHAWPMWRALGGGIGRALTVSSAIEAHLPSNDVWYLHVAGCDPAAQGRGLGRAVIQAGLDRIAEDGRPVYLETANERNVGFYATLGFVVTEAWQVPKGGPIFWSMLRA</sequence>
<dbReference type="EC" id="2.3.1.-" evidence="2"/>
<dbReference type="InterPro" id="IPR016181">
    <property type="entry name" value="Acyl_CoA_acyltransferase"/>
</dbReference>